<dbReference type="Pfam" id="PF08495">
    <property type="entry name" value="FIST"/>
    <property type="match status" value="1"/>
</dbReference>
<evidence type="ECO:0008006" key="4">
    <source>
        <dbReference type="Google" id="ProtNLM"/>
    </source>
</evidence>
<dbReference type="PANTHER" id="PTHR40252:SF2">
    <property type="entry name" value="BLR0328 PROTEIN"/>
    <property type="match status" value="1"/>
</dbReference>
<organism evidence="3">
    <name type="scientific">Magnetospirillum gryphiswaldense</name>
    <dbReference type="NCBI Taxonomy" id="55518"/>
    <lineage>
        <taxon>Bacteria</taxon>
        <taxon>Pseudomonadati</taxon>
        <taxon>Pseudomonadota</taxon>
        <taxon>Alphaproteobacteria</taxon>
        <taxon>Rhodospirillales</taxon>
        <taxon>Rhodospirillaceae</taxon>
        <taxon>Magnetospirillum</taxon>
    </lineage>
</organism>
<dbReference type="EMBL" id="CU459003">
    <property type="protein sequence ID" value="CAM77355.1"/>
    <property type="molecule type" value="Genomic_DNA"/>
</dbReference>
<proteinExistence type="predicted"/>
<protein>
    <recommendedName>
        <fullName evidence="4">FIST C-domain domain-containing protein</fullName>
    </recommendedName>
</protein>
<dbReference type="InterPro" id="IPR019494">
    <property type="entry name" value="FIST_C"/>
</dbReference>
<feature type="domain" description="FIST C-domain" evidence="2">
    <location>
        <begin position="221"/>
        <end position="359"/>
    </location>
</feature>
<dbReference type="InterPro" id="IPR013702">
    <property type="entry name" value="FIST_domain_N"/>
</dbReference>
<dbReference type="SMART" id="SM00897">
    <property type="entry name" value="FIST"/>
    <property type="match status" value="1"/>
</dbReference>
<gene>
    <name evidence="3" type="ORF">MGR_2541</name>
</gene>
<dbReference type="AlphaFoldDB" id="A4U398"/>
<evidence type="ECO:0000313" key="3">
    <source>
        <dbReference type="EMBL" id="CAM77355.1"/>
    </source>
</evidence>
<dbReference type="PANTHER" id="PTHR40252">
    <property type="entry name" value="BLR0328 PROTEIN"/>
    <property type="match status" value="1"/>
</dbReference>
<accession>A4U398</accession>
<sequence length="382" mass="40939">MPLVASPLHCPLRETELNAVLRPWAKLNPEGGVLALVPAAEQAQVGVLQQVCRQLRLPLAGAVFPALVTEAGERRDGVMLVRLAQMPPIRLFTGMDLPEAADQVVTQVAAWLDALPPGGAEPVLFSIFDACLGNLYALLRQLGRGLDDRVVYAGANAGQETFQPLDCVFDGDILAGNALLTMLLPSTSRPSVEHGFSLPVRIMRATRTEANRILTLDDRPAFDVYREALVEDYGQELSVDSFYGHSVHFPLAILAGDSLVQVRIPVVLDAAGGLTCVGEVPEGSIIVIIRAPEVGESDCIDRIADHLGVSQDTLLTFYCAGRRLHLGPDGTRRELADLCRQTGSAHLAGALSLGEISTDGRGAPAFHNAALLCLRVRDQDQP</sequence>
<evidence type="ECO:0000259" key="1">
    <source>
        <dbReference type="SMART" id="SM00897"/>
    </source>
</evidence>
<reference evidence="3" key="1">
    <citation type="journal article" date="2007" name="J. Bacteriol.">
        <title>Comparative genome analysis of four magnetotactic bacteria reveals a complex set of group-specific genes implicated in magnetosome biomineralization and function.</title>
        <authorList>
            <person name="Richter M."/>
            <person name="Kube M."/>
            <person name="Bazylinski D.A."/>
            <person name="Lombardot T."/>
            <person name="Gloeckner F.O."/>
            <person name="Reinhardt R."/>
            <person name="Schueler D."/>
        </authorList>
    </citation>
    <scope>NUCLEOTIDE SEQUENCE</scope>
    <source>
        <strain evidence="3">MSR-1</strain>
    </source>
</reference>
<dbReference type="SMART" id="SM01204">
    <property type="entry name" value="FIST_C"/>
    <property type="match status" value="1"/>
</dbReference>
<name>A4U398_9PROT</name>
<dbReference type="Pfam" id="PF10442">
    <property type="entry name" value="FIST_C"/>
    <property type="match status" value="1"/>
</dbReference>
<feature type="domain" description="FIST" evidence="1">
    <location>
        <begin position="28"/>
        <end position="220"/>
    </location>
</feature>
<evidence type="ECO:0000259" key="2">
    <source>
        <dbReference type="SMART" id="SM01204"/>
    </source>
</evidence>